<gene>
    <name evidence="1" type="ORF">HNR40_003546</name>
</gene>
<name>A0A7W8EG71_9ACTN</name>
<dbReference type="EMBL" id="JACHIN010000004">
    <property type="protein sequence ID" value="MBB5078071.1"/>
    <property type="molecule type" value="Genomic_DNA"/>
</dbReference>
<proteinExistence type="predicted"/>
<evidence type="ECO:0000313" key="1">
    <source>
        <dbReference type="EMBL" id="MBB5078071.1"/>
    </source>
</evidence>
<protein>
    <recommendedName>
        <fullName evidence="3">DUF1838 domain-containing protein</fullName>
    </recommendedName>
</protein>
<sequence length="235" mass="26198">MDFLRVRASTDGAETISWWTGDVYGWQDDDGPHHLFGFEGLNVARVVEADGAWQLLTREAAAYLDPKSREILQTWDNPFTGQEVEVQHVFNDPVNQRLGAYPVPVTRLGDQVVFNVDIRLAYPSPLKVAEFPENSANDTYRALELFQFFAKAEDVDSGAANVPSFFSWSRVSPWLPWMAMGQRPGGLVYHVRGGKVAEAPERLAAHVGEHFLHAPQEWGGPNVSSWSAFAAKVGR</sequence>
<dbReference type="AlphaFoldDB" id="A0A7W8EG71"/>
<dbReference type="Proteomes" id="UP000568380">
    <property type="component" value="Unassembled WGS sequence"/>
</dbReference>
<accession>A0A7W8EG71</accession>
<dbReference type="InterPro" id="IPR014990">
    <property type="entry name" value="DUF1838"/>
</dbReference>
<keyword evidence="2" id="KW-1185">Reference proteome</keyword>
<dbReference type="RefSeq" id="WP_184962470.1">
    <property type="nucleotide sequence ID" value="NZ_JACHIN010000004.1"/>
</dbReference>
<comment type="caution">
    <text evidence="1">The sequence shown here is derived from an EMBL/GenBank/DDBJ whole genome shotgun (WGS) entry which is preliminary data.</text>
</comment>
<evidence type="ECO:0008006" key="3">
    <source>
        <dbReference type="Google" id="ProtNLM"/>
    </source>
</evidence>
<evidence type="ECO:0000313" key="2">
    <source>
        <dbReference type="Proteomes" id="UP000568380"/>
    </source>
</evidence>
<dbReference type="Pfam" id="PF08894">
    <property type="entry name" value="DUF1838"/>
    <property type="match status" value="1"/>
</dbReference>
<reference evidence="1 2" key="1">
    <citation type="submission" date="2020-08" db="EMBL/GenBank/DDBJ databases">
        <title>Genomic Encyclopedia of Type Strains, Phase IV (KMG-IV): sequencing the most valuable type-strain genomes for metagenomic binning, comparative biology and taxonomic classification.</title>
        <authorList>
            <person name="Goeker M."/>
        </authorList>
    </citation>
    <scope>NUCLEOTIDE SEQUENCE [LARGE SCALE GENOMIC DNA]</scope>
    <source>
        <strain evidence="1 2">DSM 45385</strain>
    </source>
</reference>
<organism evidence="1 2">
    <name type="scientific">Nonomuraea endophytica</name>
    <dbReference type="NCBI Taxonomy" id="714136"/>
    <lineage>
        <taxon>Bacteria</taxon>
        <taxon>Bacillati</taxon>
        <taxon>Actinomycetota</taxon>
        <taxon>Actinomycetes</taxon>
        <taxon>Streptosporangiales</taxon>
        <taxon>Streptosporangiaceae</taxon>
        <taxon>Nonomuraea</taxon>
    </lineage>
</organism>